<proteinExistence type="predicted"/>
<evidence type="ECO:0000259" key="1">
    <source>
        <dbReference type="Pfam" id="PF00534"/>
    </source>
</evidence>
<keyword evidence="4" id="KW-1185">Reference proteome</keyword>
<dbReference type="GO" id="GO:0016757">
    <property type="term" value="F:glycosyltransferase activity"/>
    <property type="evidence" value="ECO:0007669"/>
    <property type="project" value="InterPro"/>
</dbReference>
<dbReference type="OrthoDB" id="9807414at2"/>
<dbReference type="Pfam" id="PF00534">
    <property type="entry name" value="Glycos_transf_1"/>
    <property type="match status" value="1"/>
</dbReference>
<evidence type="ECO:0000313" key="4">
    <source>
        <dbReference type="Proteomes" id="UP000239576"/>
    </source>
</evidence>
<dbReference type="CDD" id="cd03801">
    <property type="entry name" value="GT4_PimA-like"/>
    <property type="match status" value="1"/>
</dbReference>
<dbReference type="SUPFAM" id="SSF53756">
    <property type="entry name" value="UDP-Glycosyltransferase/glycogen phosphorylase"/>
    <property type="match status" value="1"/>
</dbReference>
<dbReference type="EMBL" id="PVWK01000023">
    <property type="protein sequence ID" value="PSB32939.1"/>
    <property type="molecule type" value="Genomic_DNA"/>
</dbReference>
<sequence>MKILVITNLYPPQILGGYERSIADFARLLQQRGHELLVLTSDTPAFFSSHPNPYSEPQVERCLLLCGQWHPERGPEWFSEQRIADVKRQNSQTLTQHLQAFQPDVCLVGNATFLPVELLEQVLAVPIAIAHYVMNAHPGYLPSLTPQSPLYRYITCSDWVSGLLQQQGYPAATAQTIYPGAAIEAFYQADLPPRDRLRIAYASLVMPYKGADILVEALCLLQAVGIEFTATIAGGTFQPEFVQALQQLSKSEGLQDCIHFPGVLSRQELCELYQRCNVLVFPSRFEEPFGISQVEAMAAGLTLITSGTGGSREIVEHGQDGLIFETENPLDLAECLSALPTQPDAWETMTRKGQQKAISHFSQTIAVEQLESLLSALSRTPAKSSHP</sequence>
<dbReference type="Proteomes" id="UP000239576">
    <property type="component" value="Unassembled WGS sequence"/>
</dbReference>
<protein>
    <recommendedName>
        <fullName evidence="5">Glycosyltransferase family 1 protein</fullName>
    </recommendedName>
</protein>
<dbReference type="InterPro" id="IPR001296">
    <property type="entry name" value="Glyco_trans_1"/>
</dbReference>
<reference evidence="3 4" key="2">
    <citation type="submission" date="2018-03" db="EMBL/GenBank/DDBJ databases">
        <title>The ancient ancestry and fast evolution of plastids.</title>
        <authorList>
            <person name="Moore K.R."/>
            <person name="Magnabosco C."/>
            <person name="Momper L."/>
            <person name="Gold D.A."/>
            <person name="Bosak T."/>
            <person name="Fournier G.P."/>
        </authorList>
    </citation>
    <scope>NUCLEOTIDE SEQUENCE [LARGE SCALE GENOMIC DNA]</scope>
    <source>
        <strain evidence="3 4">ULC18</strain>
    </source>
</reference>
<organism evidence="3 4">
    <name type="scientific">Stenomitos frigidus ULC18</name>
    <dbReference type="NCBI Taxonomy" id="2107698"/>
    <lineage>
        <taxon>Bacteria</taxon>
        <taxon>Bacillati</taxon>
        <taxon>Cyanobacteriota</taxon>
        <taxon>Cyanophyceae</taxon>
        <taxon>Leptolyngbyales</taxon>
        <taxon>Leptolyngbyaceae</taxon>
        <taxon>Stenomitos</taxon>
    </lineage>
</organism>
<gene>
    <name evidence="3" type="ORF">C7B82_04850</name>
</gene>
<dbReference type="Gene3D" id="3.40.50.2000">
    <property type="entry name" value="Glycogen Phosphorylase B"/>
    <property type="match status" value="2"/>
</dbReference>
<evidence type="ECO:0000313" key="3">
    <source>
        <dbReference type="EMBL" id="PSB32939.1"/>
    </source>
</evidence>
<dbReference type="RefSeq" id="WP_106255187.1">
    <property type="nucleotide sequence ID" value="NZ_CAWNSW010000082.1"/>
</dbReference>
<accession>A0A2T1EJL0</accession>
<evidence type="ECO:0000259" key="2">
    <source>
        <dbReference type="Pfam" id="PF13439"/>
    </source>
</evidence>
<dbReference type="PANTHER" id="PTHR12526">
    <property type="entry name" value="GLYCOSYLTRANSFERASE"/>
    <property type="match status" value="1"/>
</dbReference>
<feature type="domain" description="Glycosyl transferase family 1" evidence="1">
    <location>
        <begin position="194"/>
        <end position="354"/>
    </location>
</feature>
<dbReference type="Pfam" id="PF13439">
    <property type="entry name" value="Glyco_transf_4"/>
    <property type="match status" value="1"/>
</dbReference>
<evidence type="ECO:0008006" key="5">
    <source>
        <dbReference type="Google" id="ProtNLM"/>
    </source>
</evidence>
<dbReference type="AlphaFoldDB" id="A0A2T1EJL0"/>
<dbReference type="InterPro" id="IPR028098">
    <property type="entry name" value="Glyco_trans_4-like_N"/>
</dbReference>
<feature type="domain" description="Glycosyltransferase subfamily 4-like N-terminal" evidence="2">
    <location>
        <begin position="16"/>
        <end position="181"/>
    </location>
</feature>
<name>A0A2T1EJL0_9CYAN</name>
<reference evidence="4" key="1">
    <citation type="submission" date="2018-02" db="EMBL/GenBank/DDBJ databases">
        <authorList>
            <person name="Moore K."/>
            <person name="Momper L."/>
        </authorList>
    </citation>
    <scope>NUCLEOTIDE SEQUENCE [LARGE SCALE GENOMIC DNA]</scope>
    <source>
        <strain evidence="4">ULC18</strain>
    </source>
</reference>
<comment type="caution">
    <text evidence="3">The sequence shown here is derived from an EMBL/GenBank/DDBJ whole genome shotgun (WGS) entry which is preliminary data.</text>
</comment>